<protein>
    <submittedName>
        <fullName evidence="2">Uncharacterized protein</fullName>
    </submittedName>
</protein>
<proteinExistence type="predicted"/>
<feature type="transmembrane region" description="Helical" evidence="1">
    <location>
        <begin position="44"/>
        <end position="61"/>
    </location>
</feature>
<keyword evidence="1" id="KW-0812">Transmembrane</keyword>
<keyword evidence="1" id="KW-1133">Transmembrane helix</keyword>
<gene>
    <name evidence="2" type="ORF">G8J23_12270</name>
</gene>
<feature type="transmembrane region" description="Helical" evidence="1">
    <location>
        <begin position="73"/>
        <end position="89"/>
    </location>
</feature>
<evidence type="ECO:0000313" key="2">
    <source>
        <dbReference type="EMBL" id="MCG6226747.1"/>
    </source>
</evidence>
<name>A0ABS9NJ08_STAWA</name>
<keyword evidence="1" id="KW-0472">Membrane</keyword>
<comment type="caution">
    <text evidence="2">The sequence shown here is derived from an EMBL/GenBank/DDBJ whole genome shotgun (WGS) entry which is preliminary data.</text>
</comment>
<sequence>MGSDEKVDNPSIWVSLGLGFIALIFYFLIYLTTVIQDKNSFDTLAYPVGFYVFCNILIRNLVNEIESKRLSDLNDGFLISYVIVYLIYGTSINFLWFWLFLLSYLALIILFIILFLGFNKNSVWHKNK</sequence>
<organism evidence="2 3">
    <name type="scientific">Staphylococcus warneri</name>
    <dbReference type="NCBI Taxonomy" id="1292"/>
    <lineage>
        <taxon>Bacteria</taxon>
        <taxon>Bacillati</taxon>
        <taxon>Bacillota</taxon>
        <taxon>Bacilli</taxon>
        <taxon>Bacillales</taxon>
        <taxon>Staphylococcaceae</taxon>
        <taxon>Staphylococcus</taxon>
    </lineage>
</organism>
<keyword evidence="3" id="KW-1185">Reference proteome</keyword>
<accession>A0ABS9NJ08</accession>
<dbReference type="EMBL" id="JAANHJ010000003">
    <property type="protein sequence ID" value="MCG6226747.1"/>
    <property type="molecule type" value="Genomic_DNA"/>
</dbReference>
<evidence type="ECO:0000313" key="3">
    <source>
        <dbReference type="Proteomes" id="UP000814367"/>
    </source>
</evidence>
<dbReference type="Proteomes" id="UP000814367">
    <property type="component" value="Unassembled WGS sequence"/>
</dbReference>
<reference evidence="2 3" key="1">
    <citation type="submission" date="2020-03" db="EMBL/GenBank/DDBJ databases">
        <title>Comparative genetics of Staphylococcus warneri persistents from caprine mastitis.</title>
        <authorList>
            <person name="Franca C.A."/>
            <person name="Rosa D.S."/>
            <person name="Silva A."/>
            <person name="Rodrigues D.L.N."/>
            <person name="Santos R.G."/>
            <person name="Castillo R.E.H."/>
            <person name="Moreira M.A.S."/>
            <person name="Lima M.C."/>
            <person name="Gouveia G.V."/>
            <person name="Gouveia J.J.S."/>
            <person name="Souza R.F.S."/>
            <person name="Bertram B."/>
            <person name="Azevedo V."/>
            <person name="Costa M."/>
        </authorList>
    </citation>
    <scope>NUCLEOTIDE SEQUENCE [LARGE SCALE GENOMIC DNA]</scope>
    <source>
        <strain evidence="2 3">Cap 9.2</strain>
    </source>
</reference>
<feature type="transmembrane region" description="Helical" evidence="1">
    <location>
        <begin position="12"/>
        <end position="32"/>
    </location>
</feature>
<feature type="transmembrane region" description="Helical" evidence="1">
    <location>
        <begin position="95"/>
        <end position="118"/>
    </location>
</feature>
<evidence type="ECO:0000256" key="1">
    <source>
        <dbReference type="SAM" id="Phobius"/>
    </source>
</evidence>